<comment type="similarity">
    <text evidence="1 2">Belongs to the actin family.</text>
</comment>
<dbReference type="AlphaFoldDB" id="A0A1W4X5Q4"/>
<evidence type="ECO:0000313" key="3">
    <source>
        <dbReference type="Proteomes" id="UP000192223"/>
    </source>
</evidence>
<dbReference type="STRING" id="224129.A0A1W4X5Q4"/>
<dbReference type="GeneID" id="108741190"/>
<dbReference type="InterPro" id="IPR004000">
    <property type="entry name" value="Actin"/>
</dbReference>
<name>A0A1W4X5Q4_AGRPL</name>
<dbReference type="Gene3D" id="3.30.420.40">
    <property type="match status" value="2"/>
</dbReference>
<protein>
    <submittedName>
        <fullName evidence="4">Actin-like</fullName>
    </submittedName>
</protein>
<evidence type="ECO:0000313" key="4">
    <source>
        <dbReference type="RefSeq" id="XP_018331394.1"/>
    </source>
</evidence>
<dbReference type="Pfam" id="PF00022">
    <property type="entry name" value="Actin"/>
    <property type="match status" value="2"/>
</dbReference>
<accession>A0A1W4X5Q4</accession>
<dbReference type="Proteomes" id="UP000192223">
    <property type="component" value="Unplaced"/>
</dbReference>
<dbReference type="KEGG" id="apln:108741190"/>
<sequence length="358" mass="40151">MNPVVIDAGSCICKVGFAGEEIPNAVIPSLIGHLPNDSKRLIGKEAFDNREDCEISYPIRGTKITNWDHFESLLDHCYKQVSADPKEQSLLLTEPHCNPKKNQEKTTEILFEKFGIPALHIASQTVLSLYAANRTTGIVLDIGDHTCSIVPIYHGYVDQAAVQCLDYSGKDLTDFLQMLLLQGKSVPVRSDWEDLRELKENFCYVAIDFEKEENGPRDVRKLELPGGRSVNVSSEDYTCPEALFKPSLIGLESEGIHKALRTSVMKCDYDLRKELYGNIVLSGGTTKMKGFVDRLEREIVQLVPPQVQIKLIKQADRHHASWIGGSVLASLISFKDYCITKQQFEEQGTGIIYKNVFL</sequence>
<dbReference type="PRINTS" id="PR00190">
    <property type="entry name" value="ACTIN"/>
</dbReference>
<keyword evidence="3" id="KW-1185">Reference proteome</keyword>
<organism evidence="3 4">
    <name type="scientific">Agrilus planipennis</name>
    <name type="common">Emerald ash borer</name>
    <name type="synonym">Agrilus marcopoli</name>
    <dbReference type="NCBI Taxonomy" id="224129"/>
    <lineage>
        <taxon>Eukaryota</taxon>
        <taxon>Metazoa</taxon>
        <taxon>Ecdysozoa</taxon>
        <taxon>Arthropoda</taxon>
        <taxon>Hexapoda</taxon>
        <taxon>Insecta</taxon>
        <taxon>Pterygota</taxon>
        <taxon>Neoptera</taxon>
        <taxon>Endopterygota</taxon>
        <taxon>Coleoptera</taxon>
        <taxon>Polyphaga</taxon>
        <taxon>Elateriformia</taxon>
        <taxon>Buprestoidea</taxon>
        <taxon>Buprestidae</taxon>
        <taxon>Agrilinae</taxon>
        <taxon>Agrilus</taxon>
    </lineage>
</organism>
<dbReference type="Gene3D" id="3.90.640.10">
    <property type="entry name" value="Actin, Chain A, domain 4"/>
    <property type="match status" value="1"/>
</dbReference>
<dbReference type="InterPro" id="IPR043129">
    <property type="entry name" value="ATPase_NBD"/>
</dbReference>
<dbReference type="FunFam" id="3.30.420.40:FF:000050">
    <property type="entry name" value="Actin, alpha skeletal muscle"/>
    <property type="match status" value="1"/>
</dbReference>
<gene>
    <name evidence="4" type="primary">LOC108741190</name>
</gene>
<dbReference type="PANTHER" id="PTHR11937">
    <property type="entry name" value="ACTIN"/>
    <property type="match status" value="1"/>
</dbReference>
<evidence type="ECO:0000256" key="2">
    <source>
        <dbReference type="RuleBase" id="RU000487"/>
    </source>
</evidence>
<dbReference type="InParanoid" id="A0A1W4X5Q4"/>
<proteinExistence type="inferred from homology"/>
<reference evidence="4" key="1">
    <citation type="submission" date="2025-08" db="UniProtKB">
        <authorList>
            <consortium name="RefSeq"/>
        </authorList>
    </citation>
    <scope>IDENTIFICATION</scope>
    <source>
        <tissue evidence="4">Entire body</tissue>
    </source>
</reference>
<dbReference type="SMART" id="SM00268">
    <property type="entry name" value="ACTIN"/>
    <property type="match status" value="1"/>
</dbReference>
<dbReference type="RefSeq" id="XP_018331394.1">
    <property type="nucleotide sequence ID" value="XM_018475892.2"/>
</dbReference>
<dbReference type="SUPFAM" id="SSF53067">
    <property type="entry name" value="Actin-like ATPase domain"/>
    <property type="match status" value="2"/>
</dbReference>
<evidence type="ECO:0000256" key="1">
    <source>
        <dbReference type="ARBA" id="ARBA00006752"/>
    </source>
</evidence>